<dbReference type="EMBL" id="LBBL01000008">
    <property type="protein sequence ID" value="KKF97414.1"/>
    <property type="molecule type" value="Genomic_DNA"/>
</dbReference>
<evidence type="ECO:0000256" key="2">
    <source>
        <dbReference type="ARBA" id="ARBA00009466"/>
    </source>
</evidence>
<organism evidence="14 15">
    <name type="scientific">Ceratocystis fimbriata f. sp. platani</name>
    <dbReference type="NCBI Taxonomy" id="88771"/>
    <lineage>
        <taxon>Eukaryota</taxon>
        <taxon>Fungi</taxon>
        <taxon>Dikarya</taxon>
        <taxon>Ascomycota</taxon>
        <taxon>Pezizomycotina</taxon>
        <taxon>Sordariomycetes</taxon>
        <taxon>Hypocreomycetidae</taxon>
        <taxon>Microascales</taxon>
        <taxon>Ceratocystidaceae</taxon>
        <taxon>Ceratocystis</taxon>
    </lineage>
</organism>
<evidence type="ECO:0000256" key="1">
    <source>
        <dbReference type="ARBA" id="ARBA00004496"/>
    </source>
</evidence>
<feature type="domain" description="Exportin-T C-terminal" evidence="13">
    <location>
        <begin position="345"/>
        <end position="1030"/>
    </location>
</feature>
<evidence type="ECO:0000256" key="5">
    <source>
        <dbReference type="ARBA" id="ARBA00022490"/>
    </source>
</evidence>
<evidence type="ECO:0000259" key="13">
    <source>
        <dbReference type="Pfam" id="PF19282"/>
    </source>
</evidence>
<dbReference type="InterPro" id="IPR011989">
    <property type="entry name" value="ARM-like"/>
</dbReference>
<dbReference type="PANTHER" id="PTHR15952">
    <property type="entry name" value="EXPORTIN-T/LOS1"/>
    <property type="match status" value="1"/>
</dbReference>
<evidence type="ECO:0000313" key="14">
    <source>
        <dbReference type="EMBL" id="KKF97414.1"/>
    </source>
</evidence>
<dbReference type="GO" id="GO:0008033">
    <property type="term" value="P:tRNA processing"/>
    <property type="evidence" value="ECO:0007669"/>
    <property type="project" value="UniProtKB-KW"/>
</dbReference>
<evidence type="ECO:0000256" key="4">
    <source>
        <dbReference type="ARBA" id="ARBA00022448"/>
    </source>
</evidence>
<comment type="caution">
    <text evidence="14">The sequence shown here is derived from an EMBL/GenBank/DDBJ whole genome shotgun (WGS) entry which is preliminary data.</text>
</comment>
<evidence type="ECO:0000256" key="11">
    <source>
        <dbReference type="RuleBase" id="RU366037"/>
    </source>
</evidence>
<evidence type="ECO:0000256" key="8">
    <source>
        <dbReference type="ARBA" id="ARBA00022884"/>
    </source>
</evidence>
<sequence>MGKLNKATIENAVQIAGNPHSDRALQEQAIDYILQLRSNTQAWEAALRLFTREPRASELTRLYSLDIINYAIHNHNLDDQSLGYFKDTLFQYAQNVYGSGDPAIIDSAAIRNKLCQSLTYIFVFLYRTGWPSFIGDFMALTHLPGSSQPDNASGVVLYLRILTSIHDEIADMMLSRDVQEAKRNTELKDQIRAQDMQKIAQSWRELLAYYSTSNDAVVEMVLRAIGKWVSWMDISLVISEDMLSLLLPVVGRSNPNSNEDKIRDAAIETLTEIVSKKMKSSDKMELITFLKLREICTELVASPPLNEFKSTPKYDTDLAEALAKMVNSVMTDVVKAIDDCNTPIETKGLAEQHLQNFLPLLLRFFSDEYDEVCSTVIPSLTDLLTAIRKFKAVPAFYSEMLPAILNAIIFKMRYDETSTWASEDSQTDDAEFEDLRRKLHNLQKSIAAIDQNLYIEVLSNVVGSAFQTLDEQGAQMNWRDLDLALHEMFLFGELALPNQGLTAKNQPSTAASERLVILMKRMIHSGIASYPHPAILIQYMEICVRYCAILEANHDLIHIVLENFIHLVHHDHIRIKSRSWYLFARFVKQLRGQIGNVAEGVIKSIGDLLPIKAEVPNSDDADDHVSSDESDHSADALFTSQLNLFEAIGFISSTSATPADRQAFYARSIMEPIFADIQAHIPKAAGNDVQALLQIHHSIMALGMLAPGFSDAIVSASKAENKPKVAPVEVVQVFSQATEVVLVALSQLKFNHDIRQAARSTFSRFLSVMGSNMLPQLPQWIDGLMSGNSANDEISFFLRLVGQLMHSFKGEILEILDVLLVPLVERIHTGLYEPVAGTDDEIQLLELRREYLTFVQVILNNGLERVFISEKNQHFFETIISSILSIARNLGQNVGQSRLGFNVMTRMTQIWGGPDLATISDPPTAPSGSPAPAIPGFDSFLMERFHTVGWEVIQDTQFRPDTDAQFKQLLNEVISLEQTIYLKIGEAYIQNVQTVIAPQLGFDAAEFLTRLASSKDRKAVAQYLLQLIKSCRQ</sequence>
<dbReference type="GO" id="GO:0016363">
    <property type="term" value="C:nuclear matrix"/>
    <property type="evidence" value="ECO:0007669"/>
    <property type="project" value="TreeGrafter"/>
</dbReference>
<keyword evidence="4 11" id="KW-0813">Transport</keyword>
<gene>
    <name evidence="14" type="primary">los-1</name>
    <name evidence="14" type="ORF">CFO_g250</name>
</gene>
<dbReference type="GO" id="GO:0071528">
    <property type="term" value="P:tRNA re-export from nucleus"/>
    <property type="evidence" value="ECO:0007669"/>
    <property type="project" value="UniProtKB-UniRule"/>
</dbReference>
<dbReference type="InterPro" id="IPR045546">
    <property type="entry name" value="Exportin-T_C"/>
</dbReference>
<dbReference type="SUPFAM" id="SSF48371">
    <property type="entry name" value="ARM repeat"/>
    <property type="match status" value="1"/>
</dbReference>
<evidence type="ECO:0000256" key="6">
    <source>
        <dbReference type="ARBA" id="ARBA00022555"/>
    </source>
</evidence>
<evidence type="ECO:0000256" key="9">
    <source>
        <dbReference type="ARBA" id="ARBA00023242"/>
    </source>
</evidence>
<dbReference type="Gene3D" id="1.25.10.10">
    <property type="entry name" value="Leucine-rich Repeat Variant"/>
    <property type="match status" value="1"/>
</dbReference>
<keyword evidence="6 11" id="KW-0820">tRNA-binding</keyword>
<comment type="similarity">
    <text evidence="2 11">Belongs to the exportin family.</text>
</comment>
<keyword evidence="7" id="KW-0819">tRNA processing</keyword>
<dbReference type="InterPro" id="IPR040017">
    <property type="entry name" value="XPOT"/>
</dbReference>
<dbReference type="OrthoDB" id="26399at2759"/>
<keyword evidence="5 11" id="KW-0963">Cytoplasm</keyword>
<dbReference type="GO" id="GO:0005643">
    <property type="term" value="C:nuclear pore"/>
    <property type="evidence" value="ECO:0007669"/>
    <property type="project" value="TreeGrafter"/>
</dbReference>
<protein>
    <recommendedName>
        <fullName evidence="3 11">Exportin-T</fullName>
    </recommendedName>
    <alternativeName>
        <fullName evidence="11">Exportin(tRNA)</fullName>
    </alternativeName>
    <alternativeName>
        <fullName evidence="11">tRNA exportin</fullName>
    </alternativeName>
</protein>
<dbReference type="Pfam" id="PF19282">
    <property type="entry name" value="Exportin-T"/>
    <property type="match status" value="1"/>
</dbReference>
<dbReference type="FunFam" id="1.25.10.10:FF:000355">
    <property type="entry name" value="Exportin-T"/>
    <property type="match status" value="1"/>
</dbReference>
<keyword evidence="15" id="KW-1185">Reference proteome</keyword>
<reference evidence="14 15" key="1">
    <citation type="submission" date="2015-04" db="EMBL/GenBank/DDBJ databases">
        <title>Genome sequence of Ceratocystis platani, a major pathogen of plane trees.</title>
        <authorList>
            <person name="Belbahri L."/>
        </authorList>
    </citation>
    <scope>NUCLEOTIDE SEQUENCE [LARGE SCALE GENOMIC DNA]</scope>
    <source>
        <strain evidence="14 15">CFO</strain>
    </source>
</reference>
<dbReference type="AlphaFoldDB" id="A0A0F8DNL4"/>
<dbReference type="PANTHER" id="PTHR15952:SF11">
    <property type="entry name" value="EXPORTIN-T"/>
    <property type="match status" value="1"/>
</dbReference>
<dbReference type="GO" id="GO:0031267">
    <property type="term" value="F:small GTPase binding"/>
    <property type="evidence" value="ECO:0007669"/>
    <property type="project" value="InterPro"/>
</dbReference>
<evidence type="ECO:0000313" key="15">
    <source>
        <dbReference type="Proteomes" id="UP000034841"/>
    </source>
</evidence>
<comment type="function">
    <text evidence="10">tRNA nucleus export receptor which facilitates tRNA translocation across the nuclear pore complex. Involved in pre-tRNA splicing, probably by affecting the interaction of pre-tRNA with splicing endonuclease.</text>
</comment>
<feature type="domain" description="Exportin-1/Importin-beta-like" evidence="12">
    <location>
        <begin position="109"/>
        <end position="270"/>
    </location>
</feature>
<evidence type="ECO:0000256" key="3">
    <source>
        <dbReference type="ARBA" id="ARBA00018928"/>
    </source>
</evidence>
<evidence type="ECO:0000259" key="12">
    <source>
        <dbReference type="Pfam" id="PF08389"/>
    </source>
</evidence>
<proteinExistence type="inferred from homology"/>
<evidence type="ECO:0000256" key="7">
    <source>
        <dbReference type="ARBA" id="ARBA00022694"/>
    </source>
</evidence>
<dbReference type="Proteomes" id="UP000034841">
    <property type="component" value="Unassembled WGS sequence"/>
</dbReference>
<dbReference type="InterPro" id="IPR013598">
    <property type="entry name" value="Exportin-1/Importin-b-like"/>
</dbReference>
<keyword evidence="9 11" id="KW-0539">Nucleus</keyword>
<evidence type="ECO:0000256" key="10">
    <source>
        <dbReference type="ARBA" id="ARBA00025147"/>
    </source>
</evidence>
<dbReference type="InterPro" id="IPR016024">
    <property type="entry name" value="ARM-type_fold"/>
</dbReference>
<dbReference type="GO" id="GO:0005737">
    <property type="term" value="C:cytoplasm"/>
    <property type="evidence" value="ECO:0007669"/>
    <property type="project" value="UniProtKB-SubCell"/>
</dbReference>
<accession>A0A0F8DNL4</accession>
<dbReference type="GO" id="GO:0000049">
    <property type="term" value="F:tRNA binding"/>
    <property type="evidence" value="ECO:0007669"/>
    <property type="project" value="UniProtKB-UniRule"/>
</dbReference>
<dbReference type="Pfam" id="PF08389">
    <property type="entry name" value="Xpo1"/>
    <property type="match status" value="1"/>
</dbReference>
<comment type="subcellular location">
    <subcellularLocation>
        <location evidence="1 11">Cytoplasm</location>
    </subcellularLocation>
    <subcellularLocation>
        <location evidence="11">Nucleus</location>
    </subcellularLocation>
    <text evidence="11">Shuttles between the nucleus and the cytoplasm.</text>
</comment>
<keyword evidence="8 11" id="KW-0694">RNA-binding</keyword>
<name>A0A0F8DNL4_CERFI</name>